<feature type="compositionally biased region" description="Basic and acidic residues" evidence="1">
    <location>
        <begin position="7"/>
        <end position="22"/>
    </location>
</feature>
<feature type="region of interest" description="Disordered" evidence="1">
    <location>
        <begin position="1"/>
        <end position="49"/>
    </location>
</feature>
<dbReference type="PANTHER" id="PTHR33494:SF1">
    <property type="entry name" value="C2H2-TYPE DOMAIN-CONTAINING PROTEIN-RELATED"/>
    <property type="match status" value="1"/>
</dbReference>
<dbReference type="Gramene" id="OIW04973">
    <property type="protein sequence ID" value="OIW04973"/>
    <property type="gene ID" value="TanjilG_01169"/>
</dbReference>
<proteinExistence type="predicted"/>
<feature type="domain" description="TRF2/HOY1 PH-like" evidence="2">
    <location>
        <begin position="121"/>
        <end position="238"/>
    </location>
</feature>
<protein>
    <recommendedName>
        <fullName evidence="2">TRF2/HOY1 PH-like domain-containing protein</fullName>
    </recommendedName>
</protein>
<dbReference type="InterPro" id="IPR057939">
    <property type="entry name" value="TRF2_HOY1_PH"/>
</dbReference>
<feature type="domain" description="TRF2/HOY1 PH-like" evidence="2">
    <location>
        <begin position="494"/>
        <end position="540"/>
    </location>
</feature>
<gene>
    <name evidence="3" type="ORF">TanjilG_01169</name>
</gene>
<feature type="compositionally biased region" description="Polar residues" evidence="1">
    <location>
        <begin position="23"/>
        <end position="33"/>
    </location>
</feature>
<keyword evidence="4" id="KW-1185">Reference proteome</keyword>
<feature type="region of interest" description="Disordered" evidence="1">
    <location>
        <begin position="565"/>
        <end position="618"/>
    </location>
</feature>
<evidence type="ECO:0000313" key="3">
    <source>
        <dbReference type="EMBL" id="OIW04973.1"/>
    </source>
</evidence>
<dbReference type="Proteomes" id="UP000188354">
    <property type="component" value="Chromosome LG09"/>
</dbReference>
<dbReference type="EMBL" id="CM007369">
    <property type="protein sequence ID" value="OIW04973.1"/>
    <property type="molecule type" value="Genomic_DNA"/>
</dbReference>
<feature type="compositionally biased region" description="Polar residues" evidence="1">
    <location>
        <begin position="105"/>
        <end position="114"/>
    </location>
</feature>
<feature type="region of interest" description="Disordered" evidence="1">
    <location>
        <begin position="263"/>
        <end position="316"/>
    </location>
</feature>
<dbReference type="AlphaFoldDB" id="A0A1J7HT98"/>
<sequence>MVQLMRSDSENNHCLKKVKLETQNEVPPLSNTQKRPRFDSPQKGGSSDDLVIVSPALYNPLDEPSPLGLRLRKSPSLLDLIQMRLSKKDDDNDHRTELKKDNKSVKSSGTTTADSKLKASNFPATVLKIGTWEYKSRYEGDLVVKCYFAKHKLVWEVLDGCLKNKIEIPWSDIMALKANYPDDAPGTMEVVLSRRPLFFREINPQPRKHTLWQATSDFTGGQASIHRRHFMQCPQGLLGKHFEKLIQCDPRLNFLSQQSDSVLDSPYFEPGTDRMESSSGFDRKSEGQTSLFGLKDMDSGSGVQPTSSKNEHNLLGKSVENVPGEIASTSSVMNTHAMKDSRSRGAETLKLLSNLDQIKLPGLNPSMSMNDLVNHIGNCILEQCDSQYNRSILEEFTQSLFNDTQLITAASDEQYVMSRVNSLYSLLQKDPSIEDTTMMNHNIDTTHASISASCKSKEVEFEGQKDDDYGFKHESGISRKESVDNVLMHARVKKTFDAVFQQEINPQPRKHTLWQATSDFTGGQASIHRRHFMQCPQGLLGKHFEKLIQCDPRLNFLSQQSDSVLDSPYFEPGTDRMESSSGFDRKSEGQTSLFGLKDMDSGSGVQPTSSKNEHNLLGKSVENVPGEIASTSSVMNTHAMKDSRSRGAETLKLLSNLDQIKLPGLNPSMSMNDLVNHIGNCILEQCDSQYNRSILEEFTQSLFNDTQLITAASDEQYVMSRVNSLYSLLQKDPSIEDTTMMNHNIDTTHASISASCKSKEVEFEGQKDDDYGFKHESGISRKESVGELLNNLPRIASLPQFLYHMPQDSGSNHGR</sequence>
<evidence type="ECO:0000256" key="1">
    <source>
        <dbReference type="SAM" id="MobiDB-lite"/>
    </source>
</evidence>
<organism evidence="3 4">
    <name type="scientific">Lupinus angustifolius</name>
    <name type="common">Narrow-leaved blue lupine</name>
    <dbReference type="NCBI Taxonomy" id="3871"/>
    <lineage>
        <taxon>Eukaryota</taxon>
        <taxon>Viridiplantae</taxon>
        <taxon>Streptophyta</taxon>
        <taxon>Embryophyta</taxon>
        <taxon>Tracheophyta</taxon>
        <taxon>Spermatophyta</taxon>
        <taxon>Magnoliopsida</taxon>
        <taxon>eudicotyledons</taxon>
        <taxon>Gunneridae</taxon>
        <taxon>Pentapetalae</taxon>
        <taxon>rosids</taxon>
        <taxon>fabids</taxon>
        <taxon>Fabales</taxon>
        <taxon>Fabaceae</taxon>
        <taxon>Papilionoideae</taxon>
        <taxon>50 kb inversion clade</taxon>
        <taxon>genistoids sensu lato</taxon>
        <taxon>core genistoids</taxon>
        <taxon>Genisteae</taxon>
        <taxon>Lupinus</taxon>
    </lineage>
</organism>
<dbReference type="PANTHER" id="PTHR33494">
    <property type="entry name" value="OS02G0793800 PROTEIN"/>
    <property type="match status" value="1"/>
</dbReference>
<evidence type="ECO:0000313" key="4">
    <source>
        <dbReference type="Proteomes" id="UP000188354"/>
    </source>
</evidence>
<evidence type="ECO:0000259" key="2">
    <source>
        <dbReference type="Pfam" id="PF24818"/>
    </source>
</evidence>
<name>A0A1J7HT98_LUPAN</name>
<feature type="compositionally biased region" description="Basic and acidic residues" evidence="1">
    <location>
        <begin position="89"/>
        <end position="104"/>
    </location>
</feature>
<feature type="compositionally biased region" description="Basic and acidic residues" evidence="1">
    <location>
        <begin position="573"/>
        <end position="588"/>
    </location>
</feature>
<dbReference type="Pfam" id="PF24818">
    <property type="entry name" value="PH_TRF2_HOY1"/>
    <property type="match status" value="2"/>
</dbReference>
<accession>A0A1J7HT98</accession>
<feature type="region of interest" description="Disordered" evidence="1">
    <location>
        <begin position="89"/>
        <end position="114"/>
    </location>
</feature>
<feature type="compositionally biased region" description="Basic and acidic residues" evidence="1">
    <location>
        <begin position="271"/>
        <end position="286"/>
    </location>
</feature>
<reference evidence="3 4" key="1">
    <citation type="journal article" date="2017" name="Plant Biotechnol. J.">
        <title>A comprehensive draft genome sequence for lupin (Lupinus angustifolius), an emerging health food: insights into plant-microbe interactions and legume evolution.</title>
        <authorList>
            <person name="Hane J.K."/>
            <person name="Ming Y."/>
            <person name="Kamphuis L.G."/>
            <person name="Nelson M.N."/>
            <person name="Garg G."/>
            <person name="Atkins C.A."/>
            <person name="Bayer P.E."/>
            <person name="Bravo A."/>
            <person name="Bringans S."/>
            <person name="Cannon S."/>
            <person name="Edwards D."/>
            <person name="Foley R."/>
            <person name="Gao L.L."/>
            <person name="Harrison M.J."/>
            <person name="Huang W."/>
            <person name="Hurgobin B."/>
            <person name="Li S."/>
            <person name="Liu C.W."/>
            <person name="McGrath A."/>
            <person name="Morahan G."/>
            <person name="Murray J."/>
            <person name="Weller J."/>
            <person name="Jian J."/>
            <person name="Singh K.B."/>
        </authorList>
    </citation>
    <scope>NUCLEOTIDE SEQUENCE [LARGE SCALE GENOMIC DNA]</scope>
    <source>
        <strain evidence="4">cv. Tanjil</strain>
        <tissue evidence="3">Whole plant</tissue>
    </source>
</reference>